<protein>
    <submittedName>
        <fullName evidence="2">Uncharacterized protein</fullName>
    </submittedName>
</protein>
<accession>A0A0C9VE13</accession>
<gene>
    <name evidence="2" type="ORF">M422DRAFT_132584</name>
</gene>
<keyword evidence="3" id="KW-1185">Reference proteome</keyword>
<sequence>AFPAAPGFFLCFAAMVPLIFVSARTWKRISFLNVNQGGQTIHFGVFGLLGCIYIATVSVRRADGVNDCRKTNLNNDVIHNLTFVLTLHTIAVGLAGLAVLFGLCGTAYSRIGTILMTFTATLALLVTLVVWVIARSRFRNVGAFAQYGNANWLTFGALIALILAFCAGAIGSCGNYRRRRAAN</sequence>
<feature type="non-terminal residue" evidence="2">
    <location>
        <position position="183"/>
    </location>
</feature>
<dbReference type="PANTHER" id="PTHR28013:SF3">
    <property type="entry name" value="PROTEIN DCV1-RELATED"/>
    <property type="match status" value="1"/>
</dbReference>
<dbReference type="GO" id="GO:0035838">
    <property type="term" value="C:growing cell tip"/>
    <property type="evidence" value="ECO:0007669"/>
    <property type="project" value="TreeGrafter"/>
</dbReference>
<dbReference type="GO" id="GO:0032153">
    <property type="term" value="C:cell division site"/>
    <property type="evidence" value="ECO:0007669"/>
    <property type="project" value="TreeGrafter"/>
</dbReference>
<feature type="transmembrane region" description="Helical" evidence="1">
    <location>
        <begin position="38"/>
        <end position="57"/>
    </location>
</feature>
<dbReference type="GO" id="GO:0005886">
    <property type="term" value="C:plasma membrane"/>
    <property type="evidence" value="ECO:0007669"/>
    <property type="project" value="TreeGrafter"/>
</dbReference>
<evidence type="ECO:0000256" key="1">
    <source>
        <dbReference type="SAM" id="Phobius"/>
    </source>
</evidence>
<feature type="transmembrane region" description="Helical" evidence="1">
    <location>
        <begin position="113"/>
        <end position="134"/>
    </location>
</feature>
<keyword evidence="1" id="KW-0812">Transmembrane</keyword>
<feature type="transmembrane region" description="Helical" evidence="1">
    <location>
        <begin position="77"/>
        <end position="101"/>
    </location>
</feature>
<proteinExistence type="predicted"/>
<feature type="transmembrane region" description="Helical" evidence="1">
    <location>
        <begin position="6"/>
        <end position="26"/>
    </location>
</feature>
<keyword evidence="1" id="KW-1133">Transmembrane helix</keyword>
<organism evidence="2 3">
    <name type="scientific">Sphaerobolus stellatus (strain SS14)</name>
    <dbReference type="NCBI Taxonomy" id="990650"/>
    <lineage>
        <taxon>Eukaryota</taxon>
        <taxon>Fungi</taxon>
        <taxon>Dikarya</taxon>
        <taxon>Basidiomycota</taxon>
        <taxon>Agaricomycotina</taxon>
        <taxon>Agaricomycetes</taxon>
        <taxon>Phallomycetidae</taxon>
        <taxon>Geastrales</taxon>
        <taxon>Sphaerobolaceae</taxon>
        <taxon>Sphaerobolus</taxon>
    </lineage>
</organism>
<evidence type="ECO:0000313" key="3">
    <source>
        <dbReference type="Proteomes" id="UP000054279"/>
    </source>
</evidence>
<dbReference type="InterPro" id="IPR051380">
    <property type="entry name" value="pH-response_reg_palI/RIM9"/>
</dbReference>
<dbReference type="AlphaFoldDB" id="A0A0C9VE13"/>
<feature type="transmembrane region" description="Helical" evidence="1">
    <location>
        <begin position="154"/>
        <end position="176"/>
    </location>
</feature>
<feature type="non-terminal residue" evidence="2">
    <location>
        <position position="1"/>
    </location>
</feature>
<dbReference type="HOGENOM" id="CLU_076420_3_0_1"/>
<name>A0A0C9VE13_SPHS4</name>
<dbReference type="OrthoDB" id="2354757at2759"/>
<reference evidence="2 3" key="1">
    <citation type="submission" date="2014-06" db="EMBL/GenBank/DDBJ databases">
        <title>Evolutionary Origins and Diversification of the Mycorrhizal Mutualists.</title>
        <authorList>
            <consortium name="DOE Joint Genome Institute"/>
            <consortium name="Mycorrhizal Genomics Consortium"/>
            <person name="Kohler A."/>
            <person name="Kuo A."/>
            <person name="Nagy L.G."/>
            <person name="Floudas D."/>
            <person name="Copeland A."/>
            <person name="Barry K.W."/>
            <person name="Cichocki N."/>
            <person name="Veneault-Fourrey C."/>
            <person name="LaButti K."/>
            <person name="Lindquist E.A."/>
            <person name="Lipzen A."/>
            <person name="Lundell T."/>
            <person name="Morin E."/>
            <person name="Murat C."/>
            <person name="Riley R."/>
            <person name="Ohm R."/>
            <person name="Sun H."/>
            <person name="Tunlid A."/>
            <person name="Henrissat B."/>
            <person name="Grigoriev I.V."/>
            <person name="Hibbett D.S."/>
            <person name="Martin F."/>
        </authorList>
    </citation>
    <scope>NUCLEOTIDE SEQUENCE [LARGE SCALE GENOMIC DNA]</scope>
    <source>
        <strain evidence="2 3">SS14</strain>
    </source>
</reference>
<dbReference type="EMBL" id="KN837186">
    <property type="protein sequence ID" value="KIJ35661.1"/>
    <property type="molecule type" value="Genomic_DNA"/>
</dbReference>
<dbReference type="Proteomes" id="UP000054279">
    <property type="component" value="Unassembled WGS sequence"/>
</dbReference>
<evidence type="ECO:0000313" key="2">
    <source>
        <dbReference type="EMBL" id="KIJ35661.1"/>
    </source>
</evidence>
<keyword evidence="1" id="KW-0472">Membrane</keyword>
<dbReference type="PANTHER" id="PTHR28013">
    <property type="entry name" value="PROTEIN DCV1-RELATED"/>
    <property type="match status" value="1"/>
</dbReference>